<evidence type="ECO:0000313" key="2">
    <source>
        <dbReference type="Proteomes" id="UP000177169"/>
    </source>
</evidence>
<dbReference type="Proteomes" id="UP000177169">
    <property type="component" value="Unassembled WGS sequence"/>
</dbReference>
<dbReference type="STRING" id="1802505.A3D01_04960"/>
<name>A0A1F7Z030_9BACT</name>
<reference evidence="1 2" key="1">
    <citation type="journal article" date="2016" name="Nat. Commun.">
        <title>Thousands of microbial genomes shed light on interconnected biogeochemical processes in an aquifer system.</title>
        <authorList>
            <person name="Anantharaman K."/>
            <person name="Brown C.T."/>
            <person name="Hug L.A."/>
            <person name="Sharon I."/>
            <person name="Castelle C.J."/>
            <person name="Probst A.J."/>
            <person name="Thomas B.C."/>
            <person name="Singh A."/>
            <person name="Wilkins M.J."/>
            <person name="Karaoz U."/>
            <person name="Brodie E.L."/>
            <person name="Williams K.H."/>
            <person name="Hubbard S.S."/>
            <person name="Banfield J.F."/>
        </authorList>
    </citation>
    <scope>NUCLEOTIDE SEQUENCE [LARGE SCALE GENOMIC DNA]</scope>
</reference>
<dbReference type="CDD" id="cd02440">
    <property type="entry name" value="AdoMet_MTases"/>
    <property type="match status" value="1"/>
</dbReference>
<evidence type="ECO:0008006" key="3">
    <source>
        <dbReference type="Google" id="ProtNLM"/>
    </source>
</evidence>
<evidence type="ECO:0000313" key="1">
    <source>
        <dbReference type="EMBL" id="OGM32897.1"/>
    </source>
</evidence>
<proteinExistence type="predicted"/>
<comment type="caution">
    <text evidence="1">The sequence shown here is derived from an EMBL/GenBank/DDBJ whole genome shotgun (WGS) entry which is preliminary data.</text>
</comment>
<dbReference type="SUPFAM" id="SSF53335">
    <property type="entry name" value="S-adenosyl-L-methionine-dependent methyltransferases"/>
    <property type="match status" value="1"/>
</dbReference>
<dbReference type="PANTHER" id="PTHR43861:SF6">
    <property type="entry name" value="METHYLTRANSFERASE TYPE 11"/>
    <property type="match status" value="1"/>
</dbReference>
<organism evidence="1 2">
    <name type="scientific">Candidatus Woesebacteria bacterium RIFCSPHIGHO2_02_FULL_39_13</name>
    <dbReference type="NCBI Taxonomy" id="1802505"/>
    <lineage>
        <taxon>Bacteria</taxon>
        <taxon>Candidatus Woeseibacteriota</taxon>
    </lineage>
</organism>
<dbReference type="Gene3D" id="3.40.50.150">
    <property type="entry name" value="Vaccinia Virus protein VP39"/>
    <property type="match status" value="1"/>
</dbReference>
<sequence>MISKKITGIKISDYLKQEYYQTVNKFIKGKNVLDVGCVDEKLTRINKNRLWNHWFIYKQASSVVGIDIEYSEINKLKSMGFDVITMSAEEIYFKKKFDTVFAGELIEHLPNPGLFLQKAKNALKKKGVIVLSTPNTYAINKIIRVIQYRTNNPPENPDHTMYFTPENIKTLADKCGLKVIKIDYSHFPFTEDSLLIKLNKIACRVFGEKFKEQLIAVLK</sequence>
<gene>
    <name evidence="1" type="ORF">A3D01_04960</name>
</gene>
<dbReference type="PANTHER" id="PTHR43861">
    <property type="entry name" value="TRANS-ACONITATE 2-METHYLTRANSFERASE-RELATED"/>
    <property type="match status" value="1"/>
</dbReference>
<accession>A0A1F7Z030</accession>
<dbReference type="InterPro" id="IPR029063">
    <property type="entry name" value="SAM-dependent_MTases_sf"/>
</dbReference>
<dbReference type="Pfam" id="PF13489">
    <property type="entry name" value="Methyltransf_23"/>
    <property type="match status" value="1"/>
</dbReference>
<dbReference type="EMBL" id="MGGR01000027">
    <property type="protein sequence ID" value="OGM32897.1"/>
    <property type="molecule type" value="Genomic_DNA"/>
</dbReference>
<protein>
    <recommendedName>
        <fullName evidence="3">Methyltransferase type 11 domain-containing protein</fullName>
    </recommendedName>
</protein>
<dbReference type="AlphaFoldDB" id="A0A1F7Z030"/>